<comment type="caution">
    <text evidence="1">The sequence shown here is derived from an EMBL/GenBank/DDBJ whole genome shotgun (WGS) entry which is preliminary data.</text>
</comment>
<sequence length="92" mass="10794">MAINFPWPGKYKFVNEMSGIVANKEPVHRHGNFRFKSVVFAGEYVLFNEAWNRSSCGCSFIKLRAVSDCLQAKRRRRPFSFIKIKERGHRKN</sequence>
<proteinExistence type="predicted"/>
<keyword evidence="2" id="KW-1185">Reference proteome</keyword>
<accession>A0AAV4RL10</accession>
<evidence type="ECO:0000313" key="2">
    <source>
        <dbReference type="Proteomes" id="UP001054945"/>
    </source>
</evidence>
<dbReference type="AlphaFoldDB" id="A0AAV4RL10"/>
<dbReference type="EMBL" id="BPLR01008021">
    <property type="protein sequence ID" value="GIY21456.1"/>
    <property type="molecule type" value="Genomic_DNA"/>
</dbReference>
<evidence type="ECO:0000313" key="1">
    <source>
        <dbReference type="EMBL" id="GIY21456.1"/>
    </source>
</evidence>
<organism evidence="1 2">
    <name type="scientific">Caerostris extrusa</name>
    <name type="common">Bark spider</name>
    <name type="synonym">Caerostris bankana</name>
    <dbReference type="NCBI Taxonomy" id="172846"/>
    <lineage>
        <taxon>Eukaryota</taxon>
        <taxon>Metazoa</taxon>
        <taxon>Ecdysozoa</taxon>
        <taxon>Arthropoda</taxon>
        <taxon>Chelicerata</taxon>
        <taxon>Arachnida</taxon>
        <taxon>Araneae</taxon>
        <taxon>Araneomorphae</taxon>
        <taxon>Entelegynae</taxon>
        <taxon>Araneoidea</taxon>
        <taxon>Araneidae</taxon>
        <taxon>Caerostris</taxon>
    </lineage>
</organism>
<protein>
    <submittedName>
        <fullName evidence="1">Uncharacterized protein</fullName>
    </submittedName>
</protein>
<gene>
    <name evidence="1" type="ORF">CEXT_3931</name>
</gene>
<reference evidence="1 2" key="1">
    <citation type="submission" date="2021-06" db="EMBL/GenBank/DDBJ databases">
        <title>Caerostris extrusa draft genome.</title>
        <authorList>
            <person name="Kono N."/>
            <person name="Arakawa K."/>
        </authorList>
    </citation>
    <scope>NUCLEOTIDE SEQUENCE [LARGE SCALE GENOMIC DNA]</scope>
</reference>
<dbReference type="Proteomes" id="UP001054945">
    <property type="component" value="Unassembled WGS sequence"/>
</dbReference>
<name>A0AAV4RL10_CAEEX</name>